<comment type="caution">
    <text evidence="9">The sequence shown here is derived from an EMBL/GenBank/DDBJ whole genome shotgun (WGS) entry which is preliminary data.</text>
</comment>
<accession>A0ABU8QJ65</accession>
<evidence type="ECO:0000256" key="2">
    <source>
        <dbReference type="ARBA" id="ARBA00007613"/>
    </source>
</evidence>
<evidence type="ECO:0000313" key="9">
    <source>
        <dbReference type="EMBL" id="MEJ5219391.1"/>
    </source>
</evidence>
<name>A0ABU8QJ65_9RHOB</name>
<dbReference type="InterPro" id="IPR003423">
    <property type="entry name" value="OMP_efflux"/>
</dbReference>
<keyword evidence="4" id="KW-1134">Transmembrane beta strand</keyword>
<dbReference type="EMBL" id="JBBGAZ010000008">
    <property type="protein sequence ID" value="MEJ5219391.1"/>
    <property type="molecule type" value="Genomic_DNA"/>
</dbReference>
<evidence type="ECO:0000256" key="4">
    <source>
        <dbReference type="ARBA" id="ARBA00022452"/>
    </source>
</evidence>
<evidence type="ECO:0000256" key="7">
    <source>
        <dbReference type="ARBA" id="ARBA00023237"/>
    </source>
</evidence>
<feature type="chain" id="PRO_5047142267" evidence="8">
    <location>
        <begin position="27"/>
        <end position="461"/>
    </location>
</feature>
<dbReference type="InterPro" id="IPR051906">
    <property type="entry name" value="TolC-like"/>
</dbReference>
<dbReference type="PANTHER" id="PTHR30026">
    <property type="entry name" value="OUTER MEMBRANE PROTEIN TOLC"/>
    <property type="match status" value="1"/>
</dbReference>
<dbReference type="Gene3D" id="1.20.1600.10">
    <property type="entry name" value="Outer membrane efflux proteins (OEP)"/>
    <property type="match status" value="1"/>
</dbReference>
<evidence type="ECO:0000256" key="3">
    <source>
        <dbReference type="ARBA" id="ARBA00022448"/>
    </source>
</evidence>
<dbReference type="NCBIfam" id="TIGR01844">
    <property type="entry name" value="type_I_sec_TolC"/>
    <property type="match status" value="1"/>
</dbReference>
<dbReference type="RefSeq" id="WP_339404204.1">
    <property type="nucleotide sequence ID" value="NZ_JBBGAZ010000008.1"/>
</dbReference>
<evidence type="ECO:0000256" key="8">
    <source>
        <dbReference type="SAM" id="SignalP"/>
    </source>
</evidence>
<evidence type="ECO:0000256" key="1">
    <source>
        <dbReference type="ARBA" id="ARBA00004442"/>
    </source>
</evidence>
<proteinExistence type="inferred from homology"/>
<comment type="subcellular location">
    <subcellularLocation>
        <location evidence="1">Cell outer membrane</location>
    </subcellularLocation>
</comment>
<evidence type="ECO:0000256" key="6">
    <source>
        <dbReference type="ARBA" id="ARBA00023136"/>
    </source>
</evidence>
<keyword evidence="10" id="KW-1185">Reference proteome</keyword>
<comment type="similarity">
    <text evidence="2">Belongs to the outer membrane factor (OMF) (TC 1.B.17) family.</text>
</comment>
<keyword evidence="7" id="KW-0998">Cell outer membrane</keyword>
<keyword evidence="3" id="KW-0813">Transport</keyword>
<dbReference type="Proteomes" id="UP001368270">
    <property type="component" value="Unassembled WGS sequence"/>
</dbReference>
<organism evidence="9 10">
    <name type="scientific">Cognatishimia coralii</name>
    <dbReference type="NCBI Taxonomy" id="3083254"/>
    <lineage>
        <taxon>Bacteria</taxon>
        <taxon>Pseudomonadati</taxon>
        <taxon>Pseudomonadota</taxon>
        <taxon>Alphaproteobacteria</taxon>
        <taxon>Rhodobacterales</taxon>
        <taxon>Paracoccaceae</taxon>
        <taxon>Cognatishimia</taxon>
    </lineage>
</organism>
<feature type="signal peptide" evidence="8">
    <location>
        <begin position="1"/>
        <end position="26"/>
    </location>
</feature>
<dbReference type="PANTHER" id="PTHR30026:SF22">
    <property type="entry name" value="OUTER MEMBRANE EFFLUX PROTEIN"/>
    <property type="match status" value="1"/>
</dbReference>
<keyword evidence="5" id="KW-0812">Transmembrane</keyword>
<dbReference type="Pfam" id="PF02321">
    <property type="entry name" value="OEP"/>
    <property type="match status" value="2"/>
</dbReference>
<keyword evidence="8" id="KW-0732">Signal</keyword>
<protein>
    <submittedName>
        <fullName evidence="9">TolC family outer membrane protein</fullName>
    </submittedName>
</protein>
<dbReference type="SUPFAM" id="SSF56954">
    <property type="entry name" value="Outer membrane efflux proteins (OEP)"/>
    <property type="match status" value="1"/>
</dbReference>
<reference evidence="9 10" key="1">
    <citation type="submission" date="2024-03" db="EMBL/GenBank/DDBJ databases">
        <title>Cognatishimia coralii sp. nov., a marine bacterium isolated from coral surrounding seawater.</title>
        <authorList>
            <person name="Liu X."/>
            <person name="Liu S."/>
            <person name="Sun H."/>
            <person name="Zhang Y."/>
        </authorList>
    </citation>
    <scope>NUCLEOTIDE SEQUENCE [LARGE SCALE GENOMIC DNA]</scope>
    <source>
        <strain evidence="9 10">D5M38</strain>
    </source>
</reference>
<keyword evidence="6" id="KW-0472">Membrane</keyword>
<sequence length="461" mass="48611">MRVKGIFGKAATGILVASMAFSMAKADTLADAMAGAYSHSGLLDQNRALLRAADEGVAQANAALRPILNYAATAAHSYNSTTNVTSNTATITLSLSQLLHDWGASQAGIEAQKQTVLATRQQLISIEQNVLLAAVDAYMNLRRDTEIVALRENNLRVITRELRAANDRFEVGEITRTDVATAEARLAGARAELAAARGTLMMSQEIYTAVVGKRPGTLSAPGAFPATAASASAASSLAVRSHPDMLAAQYQVAAAEAGIAQARAAMRPSTSLSANLGFTDDLRGTTTTNTRSLSVTASGPIYQGGLISSRLRQAMAQRDAARGGLHATRHNIRQGVGIAWAQVLSARAQTAASQEQIKAAEVAFEGVREEASLGSRTTLDVLNAEQELLNAKANAVSAQSAEYTATYSLLASMGLLTVDHLNLRVQRYDPEAYYNLVKSAPVSRSKQGAQLDKVLKALGKE</sequence>
<gene>
    <name evidence="9" type="ORF">WG622_14130</name>
</gene>
<evidence type="ECO:0000313" key="10">
    <source>
        <dbReference type="Proteomes" id="UP001368270"/>
    </source>
</evidence>
<evidence type="ECO:0000256" key="5">
    <source>
        <dbReference type="ARBA" id="ARBA00022692"/>
    </source>
</evidence>
<dbReference type="InterPro" id="IPR010130">
    <property type="entry name" value="T1SS_OMP_TolC"/>
</dbReference>